<gene>
    <name evidence="2" type="ORF">J2S08_002925</name>
</gene>
<dbReference type="EMBL" id="JAUSTT010000018">
    <property type="protein sequence ID" value="MDQ0177046.1"/>
    <property type="molecule type" value="Genomic_DNA"/>
</dbReference>
<evidence type="ECO:0000256" key="1">
    <source>
        <dbReference type="SAM" id="Phobius"/>
    </source>
</evidence>
<sequence>MTYIYFSIFIAVVAGGTHLFWKESSISNAIIIFSIFLIIILLELFANKKSKKENETPEDEFM</sequence>
<accession>A0ABT9WV47</accession>
<keyword evidence="1" id="KW-0812">Transmembrane</keyword>
<comment type="caution">
    <text evidence="2">The sequence shown here is derived from an EMBL/GenBank/DDBJ whole genome shotgun (WGS) entry which is preliminary data.</text>
</comment>
<name>A0ABT9WV47_9BACI</name>
<dbReference type="Proteomes" id="UP001223586">
    <property type="component" value="Unassembled WGS sequence"/>
</dbReference>
<keyword evidence="1" id="KW-1133">Transmembrane helix</keyword>
<dbReference type="RefSeq" id="WP_307230707.1">
    <property type="nucleotide sequence ID" value="NZ_JAUSTT010000018.1"/>
</dbReference>
<feature type="transmembrane region" description="Helical" evidence="1">
    <location>
        <begin position="5"/>
        <end position="21"/>
    </location>
</feature>
<feature type="transmembrane region" description="Helical" evidence="1">
    <location>
        <begin position="27"/>
        <end position="46"/>
    </location>
</feature>
<reference evidence="2 3" key="1">
    <citation type="submission" date="2023-07" db="EMBL/GenBank/DDBJ databases">
        <title>Genomic Encyclopedia of Type Strains, Phase IV (KMG-IV): sequencing the most valuable type-strain genomes for metagenomic binning, comparative biology and taxonomic classification.</title>
        <authorList>
            <person name="Goeker M."/>
        </authorList>
    </citation>
    <scope>NUCLEOTIDE SEQUENCE [LARGE SCALE GENOMIC DNA]</scope>
    <source>
        <strain evidence="2 3">DSM 23837</strain>
    </source>
</reference>
<keyword evidence="3" id="KW-1185">Reference proteome</keyword>
<evidence type="ECO:0000313" key="3">
    <source>
        <dbReference type="Proteomes" id="UP001223586"/>
    </source>
</evidence>
<proteinExistence type="predicted"/>
<organism evidence="2 3">
    <name type="scientific">Bacillus chungangensis</name>
    <dbReference type="NCBI Taxonomy" id="587633"/>
    <lineage>
        <taxon>Bacteria</taxon>
        <taxon>Bacillati</taxon>
        <taxon>Bacillota</taxon>
        <taxon>Bacilli</taxon>
        <taxon>Bacillales</taxon>
        <taxon>Bacillaceae</taxon>
        <taxon>Bacillus</taxon>
    </lineage>
</organism>
<protein>
    <submittedName>
        <fullName evidence="2">Ascorbate-specific PTS system EIIC-type component UlaA</fullName>
    </submittedName>
</protein>
<keyword evidence="1" id="KW-0472">Membrane</keyword>
<evidence type="ECO:0000313" key="2">
    <source>
        <dbReference type="EMBL" id="MDQ0177046.1"/>
    </source>
</evidence>